<reference evidence="2" key="1">
    <citation type="submission" date="2014-10" db="EMBL/GenBank/DDBJ databases">
        <authorList>
            <person name="King R."/>
        </authorList>
    </citation>
    <scope>NUCLEOTIDE SEQUENCE [LARGE SCALE GENOMIC DNA]</scope>
    <source>
        <strain evidence="2">A3/5</strain>
    </source>
</reference>
<accession>A0A2L2SNS0</accession>
<dbReference type="AlphaFoldDB" id="A0A2L2SNS0"/>
<evidence type="ECO:0000313" key="1">
    <source>
        <dbReference type="EMBL" id="CEI39264.1"/>
    </source>
</evidence>
<dbReference type="Proteomes" id="UP000245910">
    <property type="component" value="Chromosome IIII"/>
</dbReference>
<keyword evidence="2" id="KW-1185">Reference proteome</keyword>
<dbReference type="EMBL" id="LN649232">
    <property type="protein sequence ID" value="CEI39264.1"/>
    <property type="molecule type" value="Genomic_DNA"/>
</dbReference>
<name>A0A2L2SNS0_9HYPO</name>
<organism evidence="1 2">
    <name type="scientific">Fusarium venenatum</name>
    <dbReference type="NCBI Taxonomy" id="56646"/>
    <lineage>
        <taxon>Eukaryota</taxon>
        <taxon>Fungi</taxon>
        <taxon>Dikarya</taxon>
        <taxon>Ascomycota</taxon>
        <taxon>Pezizomycotina</taxon>
        <taxon>Sordariomycetes</taxon>
        <taxon>Hypocreomycetidae</taxon>
        <taxon>Hypocreales</taxon>
        <taxon>Nectriaceae</taxon>
        <taxon>Fusarium</taxon>
    </lineage>
</organism>
<protein>
    <submittedName>
        <fullName evidence="1">Uncharacterized protein</fullName>
    </submittedName>
</protein>
<sequence>MADTLIGGRLWVDIPYLTLSNIETHTILS</sequence>
<evidence type="ECO:0000313" key="2">
    <source>
        <dbReference type="Proteomes" id="UP000245910"/>
    </source>
</evidence>
<proteinExistence type="predicted"/>